<name>A0A1L0C5M3_9ASCO</name>
<dbReference type="GO" id="GO:0048015">
    <property type="term" value="P:phosphatidylinositol-mediated signaling"/>
    <property type="evidence" value="ECO:0007669"/>
    <property type="project" value="TreeGrafter"/>
</dbReference>
<dbReference type="GO" id="GO:0016042">
    <property type="term" value="P:lipid catabolic process"/>
    <property type="evidence" value="ECO:0007669"/>
    <property type="project" value="UniProtKB-KW"/>
</dbReference>
<dbReference type="InterPro" id="IPR035892">
    <property type="entry name" value="C2_domain_sf"/>
</dbReference>
<dbReference type="SMART" id="SM00148">
    <property type="entry name" value="PLCXc"/>
    <property type="match status" value="1"/>
</dbReference>
<dbReference type="CDD" id="cd00275">
    <property type="entry name" value="C2_PLC_like"/>
    <property type="match status" value="1"/>
</dbReference>
<evidence type="ECO:0000256" key="4">
    <source>
        <dbReference type="ARBA" id="ARBA00023098"/>
    </source>
</evidence>
<evidence type="ECO:0000256" key="2">
    <source>
        <dbReference type="ARBA" id="ARBA00022801"/>
    </source>
</evidence>
<evidence type="ECO:0000259" key="10">
    <source>
        <dbReference type="PROSITE" id="PS50008"/>
    </source>
</evidence>
<comment type="catalytic activity">
    <reaction evidence="1 7">
        <text>a 1,2-diacyl-sn-glycero-3-phospho-(1D-myo-inositol-4,5-bisphosphate) + H2O = 1D-myo-inositol 1,4,5-trisphosphate + a 1,2-diacyl-sn-glycerol + H(+)</text>
        <dbReference type="Rhea" id="RHEA:33179"/>
        <dbReference type="ChEBI" id="CHEBI:15377"/>
        <dbReference type="ChEBI" id="CHEBI:15378"/>
        <dbReference type="ChEBI" id="CHEBI:17815"/>
        <dbReference type="ChEBI" id="CHEBI:58456"/>
        <dbReference type="ChEBI" id="CHEBI:203600"/>
        <dbReference type="EC" id="3.1.4.11"/>
    </reaction>
</comment>
<dbReference type="PROSITE" id="PS50007">
    <property type="entry name" value="PIPLC_X_DOMAIN"/>
    <property type="match status" value="1"/>
</dbReference>
<protein>
    <recommendedName>
        <fullName evidence="7">Phosphoinositide phospholipase C</fullName>
        <ecNumber evidence="7">3.1.4.11</ecNumber>
    </recommendedName>
</protein>
<evidence type="ECO:0000256" key="5">
    <source>
        <dbReference type="ARBA" id="ARBA00023224"/>
    </source>
</evidence>
<dbReference type="InterPro" id="IPR000909">
    <property type="entry name" value="PLipase_C_PInositol-sp_X_dom"/>
</dbReference>
<dbReference type="Pfam" id="PF00388">
    <property type="entry name" value="PI-PLC-X"/>
    <property type="match status" value="1"/>
</dbReference>
<feature type="compositionally biased region" description="Polar residues" evidence="8">
    <location>
        <begin position="21"/>
        <end position="50"/>
    </location>
</feature>
<dbReference type="InterPro" id="IPR007955">
    <property type="entry name" value="Bystin"/>
</dbReference>
<feature type="region of interest" description="Disordered" evidence="8">
    <location>
        <begin position="21"/>
        <end position="52"/>
    </location>
</feature>
<feature type="domain" description="C2" evidence="9">
    <location>
        <begin position="706"/>
        <end position="842"/>
    </location>
</feature>
<proteinExistence type="predicted"/>
<gene>
    <name evidence="11" type="ORF">SAMEA4029009_CIC11G00000003844</name>
</gene>
<dbReference type="SUPFAM" id="SSF51695">
    <property type="entry name" value="PLC-like phosphodiesterases"/>
    <property type="match status" value="1"/>
</dbReference>
<dbReference type="SMART" id="SM00239">
    <property type="entry name" value="C2"/>
    <property type="match status" value="1"/>
</dbReference>
<dbReference type="Gene3D" id="1.10.238.10">
    <property type="entry name" value="EF-hand"/>
    <property type="match status" value="1"/>
</dbReference>
<feature type="compositionally biased region" description="Low complexity" evidence="8">
    <location>
        <begin position="551"/>
        <end position="565"/>
    </location>
</feature>
<dbReference type="InterPro" id="IPR011993">
    <property type="entry name" value="PH-like_dom_sf"/>
</dbReference>
<organism evidence="11 12">
    <name type="scientific">Sungouiella intermedia</name>
    <dbReference type="NCBI Taxonomy" id="45354"/>
    <lineage>
        <taxon>Eukaryota</taxon>
        <taxon>Fungi</taxon>
        <taxon>Dikarya</taxon>
        <taxon>Ascomycota</taxon>
        <taxon>Saccharomycotina</taxon>
        <taxon>Pichiomycetes</taxon>
        <taxon>Metschnikowiaceae</taxon>
        <taxon>Sungouiella</taxon>
    </lineage>
</organism>
<evidence type="ECO:0000256" key="8">
    <source>
        <dbReference type="SAM" id="MobiDB-lite"/>
    </source>
</evidence>
<dbReference type="InterPro" id="IPR011992">
    <property type="entry name" value="EF-hand-dom_pair"/>
</dbReference>
<dbReference type="CDD" id="cd13360">
    <property type="entry name" value="PH_PLC_fungal"/>
    <property type="match status" value="1"/>
</dbReference>
<dbReference type="Proteomes" id="UP000182259">
    <property type="component" value="Chromosome VII"/>
</dbReference>
<dbReference type="EMBL" id="LT635770">
    <property type="protein sequence ID" value="SGZ58819.1"/>
    <property type="molecule type" value="Genomic_DNA"/>
</dbReference>
<dbReference type="Gene3D" id="3.20.20.190">
    <property type="entry name" value="Phosphatidylinositol (PI) phosphodiesterase"/>
    <property type="match status" value="1"/>
</dbReference>
<keyword evidence="2 7" id="KW-0378">Hydrolase</keyword>
<dbReference type="SUPFAM" id="SSF49562">
    <property type="entry name" value="C2 domain (Calcium/lipid-binding domain, CaLB)"/>
    <property type="match status" value="1"/>
</dbReference>
<reference evidence="11 12" key="1">
    <citation type="submission" date="2016-10" db="EMBL/GenBank/DDBJ databases">
        <authorList>
            <person name="de Groot N.N."/>
        </authorList>
    </citation>
    <scope>NUCLEOTIDE SEQUENCE [LARGE SCALE GENOMIC DNA]</scope>
    <source>
        <strain evidence="11 12">PYCC 4715</strain>
    </source>
</reference>
<evidence type="ECO:0000313" key="11">
    <source>
        <dbReference type="EMBL" id="SGZ58819.1"/>
    </source>
</evidence>
<dbReference type="SMR" id="A0A1L0C5M3"/>
<dbReference type="PROSITE" id="PS50004">
    <property type="entry name" value="C2"/>
    <property type="match status" value="1"/>
</dbReference>
<comment type="function">
    <text evidence="6">The production of the second messenger molecules diacylglycerol (DAG) and inositol 1,4,5-trisphosphate (IP3) is mediated by activated phosphatidylinositol-specific phospholipase C enzymes.</text>
</comment>
<dbReference type="PRINTS" id="PR00390">
    <property type="entry name" value="PHPHLIPASEC"/>
</dbReference>
<dbReference type="SMART" id="SM00149">
    <property type="entry name" value="PLCYc"/>
    <property type="match status" value="1"/>
</dbReference>
<dbReference type="EC" id="3.1.4.11" evidence="7"/>
<feature type="domain" description="PI-PLC Y-box" evidence="10">
    <location>
        <begin position="591"/>
        <end position="708"/>
    </location>
</feature>
<dbReference type="GO" id="GO:0051209">
    <property type="term" value="P:release of sequestered calcium ion into cytosol"/>
    <property type="evidence" value="ECO:0007669"/>
    <property type="project" value="TreeGrafter"/>
</dbReference>
<accession>A0A1L0C5M3</accession>
<evidence type="ECO:0000259" key="9">
    <source>
        <dbReference type="PROSITE" id="PS50004"/>
    </source>
</evidence>
<dbReference type="GO" id="GO:0004435">
    <property type="term" value="F:phosphatidylinositol-4,5-bisphosphate phospholipase C activity"/>
    <property type="evidence" value="ECO:0007669"/>
    <property type="project" value="UniProtKB-EC"/>
</dbReference>
<dbReference type="InterPro" id="IPR037755">
    <property type="entry name" value="Plc1_PH"/>
</dbReference>
<evidence type="ECO:0000256" key="7">
    <source>
        <dbReference type="RuleBase" id="RU361133"/>
    </source>
</evidence>
<dbReference type="InterPro" id="IPR017946">
    <property type="entry name" value="PLC-like_Pdiesterase_TIM-brl"/>
</dbReference>
<dbReference type="Gene3D" id="2.60.40.150">
    <property type="entry name" value="C2 domain"/>
    <property type="match status" value="1"/>
</dbReference>
<dbReference type="PANTHER" id="PTHR10336:SF36">
    <property type="entry name" value="1-PHOSPHATIDYLINOSITOL 4,5-BISPHOSPHATE PHOSPHODIESTERASE BETA-4"/>
    <property type="match status" value="1"/>
</dbReference>
<feature type="region of interest" description="Disordered" evidence="8">
    <location>
        <begin position="547"/>
        <end position="578"/>
    </location>
</feature>
<evidence type="ECO:0000313" key="12">
    <source>
        <dbReference type="Proteomes" id="UP000182259"/>
    </source>
</evidence>
<keyword evidence="5" id="KW-0807">Transducer</keyword>
<dbReference type="PROSITE" id="PS50008">
    <property type="entry name" value="PIPLC_Y_DOMAIN"/>
    <property type="match status" value="1"/>
</dbReference>
<dbReference type="InterPro" id="IPR000008">
    <property type="entry name" value="C2_dom"/>
</dbReference>
<dbReference type="Pfam" id="PF00168">
    <property type="entry name" value="C2"/>
    <property type="match status" value="1"/>
</dbReference>
<dbReference type="Pfam" id="PF00387">
    <property type="entry name" value="PI-PLC-Y"/>
    <property type="match status" value="1"/>
</dbReference>
<dbReference type="InterPro" id="IPR001192">
    <property type="entry name" value="PI-PLC_fam"/>
</dbReference>
<dbReference type="Gene3D" id="2.30.29.30">
    <property type="entry name" value="Pleckstrin-homology domain (PH domain)/Phosphotyrosine-binding domain (PTB)"/>
    <property type="match status" value="1"/>
</dbReference>
<evidence type="ECO:0000256" key="6">
    <source>
        <dbReference type="ARBA" id="ARBA00059664"/>
    </source>
</evidence>
<evidence type="ECO:0000256" key="1">
    <source>
        <dbReference type="ARBA" id="ARBA00001195"/>
    </source>
</evidence>
<dbReference type="FunFam" id="3.20.20.190:FF:000039">
    <property type="entry name" value="Phosphoinositide phospholipase C"/>
    <property type="match status" value="1"/>
</dbReference>
<dbReference type="PANTHER" id="PTHR10336">
    <property type="entry name" value="PHOSPHOINOSITIDE-SPECIFIC PHOSPHOLIPASE C FAMILY PROTEIN"/>
    <property type="match status" value="1"/>
</dbReference>
<sequence>MTGDSSISQVRRQFSNSLSVNRLRSPSDLTPVSPLSTRSNSEPQISSPVGWSQYGDVRETTDVRTYGDNATKTSNAILKNISMFPSNSEDTDDVIESMEYVDSFEVPSVFLKNGMLLLKISHKSKKRIQLKVDPANFKIFFNQISKSKSYEFLVDDIRSFCARDHANHYREEYGISKEFEKRWLTVIYYNHSKNKLKTLNLIADTSHDLKKLLFIIENFKRLKDEISRNFLVNLKDLDETSRNVVFGKAEATDKNLKETLTFADVLKFCKRLNINLNPSHLKRLFLNVHTKDKEGIDFDQFKSFVKMLKERPELRKIWEAVLKGKDFMNYKDFESFMLDVQKETNDSDHFNKIFKKFSIEGMDGWTEDIWNNFLNSKFSFHLKAEFLSPDYYTRSLNEYYILSSHNTYLVGRQVAGDSSVEGYIKALQRGCRCIEIDIWDNTDDPYGDPVVNHGRTFTNGISLTNALRAIRKYAFTSTPYPVILSLEIHCSAEFQLKVVDSLKQTFGEMLVDKPIDSGSSLPSPEALKNRILVKVKKTSPMSDLGVDESGKFVSSSTTGTSFSESNDSVSTPRKNSLKLRRRGSSKVIDALSALGVYIQGVKFRNFSLPESKTFNHCFSLNEKAINAMLKEDLKMAAIDKHNRKFLMRVYPSKYRLKSSNFIPINYWTHGCQMVATNWQTYDLGQQLNEAYFEKSQGLGYILKPMALRRPLMKSTMRRVFLSRKVNTNFSIEIISAQHLPKPVNSVAINPFVILEVIGTSNVQWDKESTVGATRLVAENGFNPVWNQRFSGTLETDNEMVFLRFTVHSSLNSKAIEDSKEIGILVTNLFDMKQGYRYFPLNDFCGEQLLYSTFVHIVYSVKNFCDERLQLSDRNKLSVMGKITVSDTKAKQRHNPLLRDITSSDGVLRDSSRKLAKAKKTGNEDPEGFLDATTSRKILQLAKEQQEELESELSQDIQENKSFALTLKDQAMEDEMDMGETDEEYSDFEDDAYQVAEEIEVDENDQALFESYFKGENAGTTINLADKILAKIHEKELLKEQTRTAASNTDAVYLPPKVIAAYEKIGQILSTYKHGKLPKLFKVLPTLKNWEQVLYVTNPESWTPHATYEATKLFVSNLQAHEAQKFIEKVLLEKFRNSIEDSENHSLDYHIYRAIKKSLYKPGAFFKGFLLPLVDDHCTVREATITASVLSKVSVPVLHSSVALTQLVLREFRPATMVFVRVLIEKKYALPYQTLDEIVFYFMRFRKAAQEDMGEPMDESMPVLPVVWHKAFLAFAQRYKNDITDDQRDFLLETVRQRFHHAIGPEIRRELLAGQPRIVDPKFKEAAMEDAF</sequence>
<dbReference type="CDD" id="cd08598">
    <property type="entry name" value="PI-PLC1c_yeast"/>
    <property type="match status" value="1"/>
</dbReference>
<dbReference type="InterPro" id="IPR001711">
    <property type="entry name" value="PLipase_C_Pinositol-sp_Y"/>
</dbReference>
<keyword evidence="4 7" id="KW-0443">Lipid metabolism</keyword>
<dbReference type="SUPFAM" id="SSF47473">
    <property type="entry name" value="EF-hand"/>
    <property type="match status" value="1"/>
</dbReference>
<keyword evidence="3 7" id="KW-0442">Lipid degradation</keyword>
<evidence type="ECO:0000256" key="3">
    <source>
        <dbReference type="ARBA" id="ARBA00022963"/>
    </source>
</evidence>
<dbReference type="Pfam" id="PF05291">
    <property type="entry name" value="Bystin"/>
    <property type="match status" value="1"/>
</dbReference>